<evidence type="ECO:0000259" key="3">
    <source>
        <dbReference type="Pfam" id="PF12215"/>
    </source>
</evidence>
<dbReference type="PANTHER" id="PTHR12654">
    <property type="entry name" value="BILE ACID BETA-GLUCOSIDASE-RELATED"/>
    <property type="match status" value="1"/>
</dbReference>
<accession>A0AAW9RSB9</accession>
<evidence type="ECO:0000259" key="2">
    <source>
        <dbReference type="Pfam" id="PF04685"/>
    </source>
</evidence>
<dbReference type="Proteomes" id="UP001403385">
    <property type="component" value="Unassembled WGS sequence"/>
</dbReference>
<dbReference type="GO" id="GO:0004553">
    <property type="term" value="F:hydrolase activity, hydrolyzing O-glycosyl compounds"/>
    <property type="evidence" value="ECO:0007669"/>
    <property type="project" value="InterPro"/>
</dbReference>
<keyword evidence="4" id="KW-0326">Glycosidase</keyword>
<evidence type="ECO:0000256" key="1">
    <source>
        <dbReference type="SAM" id="SignalP"/>
    </source>
</evidence>
<dbReference type="PANTHER" id="PTHR12654:SF0">
    <property type="entry name" value="NON-LYSOSOMAL GLUCOSYLCERAMIDASE"/>
    <property type="match status" value="1"/>
</dbReference>
<keyword evidence="5" id="KW-1185">Reference proteome</keyword>
<proteinExistence type="predicted"/>
<dbReference type="InterPro" id="IPR012341">
    <property type="entry name" value="6hp_glycosidase-like_sf"/>
</dbReference>
<reference evidence="4 5" key="1">
    <citation type="submission" date="2024-04" db="EMBL/GenBank/DDBJ databases">
        <title>Novel genus in family Flammeovirgaceae.</title>
        <authorList>
            <person name="Nguyen T.H."/>
            <person name="Vuong T.Q."/>
            <person name="Le H."/>
            <person name="Kim S.-G."/>
        </authorList>
    </citation>
    <scope>NUCLEOTIDE SEQUENCE [LARGE SCALE GENOMIC DNA]</scope>
    <source>
        <strain evidence="4 5">JCM 23209</strain>
    </source>
</reference>
<evidence type="ECO:0000313" key="4">
    <source>
        <dbReference type="EMBL" id="MEN7547664.1"/>
    </source>
</evidence>
<protein>
    <submittedName>
        <fullName evidence="4">GH116 family glycosyl-hydrolase</fullName>
        <ecNumber evidence="4">3.2.1.-</ecNumber>
    </submittedName>
</protein>
<dbReference type="Pfam" id="PF04685">
    <property type="entry name" value="DUF608"/>
    <property type="match status" value="1"/>
</dbReference>
<dbReference type="PROSITE" id="PS51257">
    <property type="entry name" value="PROKAR_LIPOPROTEIN"/>
    <property type="match status" value="1"/>
</dbReference>
<dbReference type="AlphaFoldDB" id="A0AAW9RSB9"/>
<organism evidence="4 5">
    <name type="scientific">Rapidithrix thailandica</name>
    <dbReference type="NCBI Taxonomy" id="413964"/>
    <lineage>
        <taxon>Bacteria</taxon>
        <taxon>Pseudomonadati</taxon>
        <taxon>Bacteroidota</taxon>
        <taxon>Cytophagia</taxon>
        <taxon>Cytophagales</taxon>
        <taxon>Flammeovirgaceae</taxon>
        <taxon>Rapidithrix</taxon>
    </lineage>
</organism>
<evidence type="ECO:0000313" key="5">
    <source>
        <dbReference type="Proteomes" id="UP001403385"/>
    </source>
</evidence>
<comment type="caution">
    <text evidence="4">The sequence shown here is derived from an EMBL/GenBank/DDBJ whole genome shotgun (WGS) entry which is preliminary data.</text>
</comment>
<feature type="chain" id="PRO_5044004434" evidence="1">
    <location>
        <begin position="22"/>
        <end position="870"/>
    </location>
</feature>
<dbReference type="GO" id="GO:0005975">
    <property type="term" value="P:carbohydrate metabolic process"/>
    <property type="evidence" value="ECO:0007669"/>
    <property type="project" value="InterPro"/>
</dbReference>
<keyword evidence="1" id="KW-0732">Signal</keyword>
<dbReference type="EC" id="3.2.1.-" evidence="4"/>
<sequence length="870" mass="97612">MKIIAANFFFLLVIACPSLFAQPEWKPQNWPVLKQYDQAHLYNIALPLGGIGTGTVSLGGRGELRDWELMNRPAKGFSTVTKGNNAPFFAIYTNTKGAKPQTKALLGPLDPVEYLHYEGRAVNHHGLPRFTKASFEAAYPFGQVHLTDENLPVKVKIKGFNPLVPADANASGIPIAILTYEVSNLSDEPLEVSICGSMRNFIGKDGSKVRKNWKGDIIPVGAQNNINRYREEAGLKGIYMHSDSVSKTDPAWGTLALTTQAKDGVTYRTSSRSDDWSNALLDFWDDFSEDGLLTEKNRLVDQDPMASLAVKKTLPPGGTESFTFFISWHFPNRTAWEATALANGENIVSNYYTTHYTDAWDVVQQTVPGLAELETKTLRFVNALIRSDVPEVIKEASLFNLATLRSQTVFRLPSGHLMGWEGVMDEHGSCFGTCTHVWNYEQATAFLFGELSRSIRDVEFNYATAPDGKMSFRTMLPLTKATDYNAAAADGQMGTVMKFYRDWQLSGDRQFLENNWEQVKKVLSYAWVENGWDGNQDGVMEGSQHNTMDVNYFGPNPQMGFWYLGALKAASIMARSMKDKAFAKKCEQLYKQGSAWMDTHLFNGEYYEHKITDPKTFEFLDWENNPQVKIPDYQLGKGCLVDQLVGQMMAHICGLGYLGDPAHIQTTLQSIMKYNYRESFAEHFNNMRSYVMGDEAGLLMASWPKGRLKVPFPYFAESMTGFEYTAAVGMLYEGQIDNGLKSIQSIRARFDGRKRNPFSEPECGHHYARSMTSWAALLAWTEFHYSGIEKSFSITSKPGKYFWSNGYAWGTCEVKGNEATLTVLHGELLIRELVLEGNPGKKFPEKILKEGDVFSIVIQRSGSFPSGTDK</sequence>
<dbReference type="InterPro" id="IPR024462">
    <property type="entry name" value="GH116_N"/>
</dbReference>
<dbReference type="InterPro" id="IPR052566">
    <property type="entry name" value="Non-lysos_glucosylceramidase"/>
</dbReference>
<dbReference type="EMBL" id="JBDKWZ010000003">
    <property type="protein sequence ID" value="MEN7547664.1"/>
    <property type="molecule type" value="Genomic_DNA"/>
</dbReference>
<feature type="domain" description="Glycosyl-hydrolase family 116 N-terminal" evidence="3">
    <location>
        <begin position="45"/>
        <end position="367"/>
    </location>
</feature>
<dbReference type="RefSeq" id="WP_346820451.1">
    <property type="nucleotide sequence ID" value="NZ_JBDKWZ010000003.1"/>
</dbReference>
<name>A0AAW9RSB9_9BACT</name>
<dbReference type="InterPro" id="IPR006775">
    <property type="entry name" value="GH116_catalytic"/>
</dbReference>
<gene>
    <name evidence="4" type="ORF">AAG747_07085</name>
</gene>
<dbReference type="SUPFAM" id="SSF48208">
    <property type="entry name" value="Six-hairpin glycosidases"/>
    <property type="match status" value="1"/>
</dbReference>
<dbReference type="Gene3D" id="1.50.10.10">
    <property type="match status" value="1"/>
</dbReference>
<keyword evidence="4" id="KW-0378">Hydrolase</keyword>
<feature type="signal peptide" evidence="1">
    <location>
        <begin position="1"/>
        <end position="21"/>
    </location>
</feature>
<dbReference type="InterPro" id="IPR008928">
    <property type="entry name" value="6-hairpin_glycosidase_sf"/>
</dbReference>
<feature type="domain" description="Glycosyl-hydrolase family 116 catalytic region" evidence="2">
    <location>
        <begin position="489"/>
        <end position="764"/>
    </location>
</feature>
<dbReference type="Pfam" id="PF12215">
    <property type="entry name" value="Glyco_hydr_116N"/>
    <property type="match status" value="1"/>
</dbReference>